<keyword evidence="1" id="KW-0175">Coiled coil</keyword>
<reference evidence="2 3" key="1">
    <citation type="submission" date="2016-04" db="EMBL/GenBank/DDBJ databases">
        <title>Genome sequence of Methanobrevibacter filiformis DSM 11501.</title>
        <authorList>
            <person name="Poehlein A."/>
            <person name="Seedorf H."/>
            <person name="Daniel R."/>
        </authorList>
    </citation>
    <scope>NUCLEOTIDE SEQUENCE [LARGE SCALE GENOMIC DNA]</scope>
    <source>
        <strain evidence="2 3">DSM 11501</strain>
    </source>
</reference>
<name>A0A166F697_9EURY</name>
<accession>A0A166F697</accession>
<keyword evidence="3" id="KW-1185">Reference proteome</keyword>
<gene>
    <name evidence="2" type="ORF">MBFIL_02000</name>
</gene>
<dbReference type="PATRIC" id="fig|55758.3.peg.222"/>
<dbReference type="EMBL" id="LWMT01000025">
    <property type="protein sequence ID" value="KZX17358.1"/>
    <property type="molecule type" value="Genomic_DNA"/>
</dbReference>
<feature type="coiled-coil region" evidence="1">
    <location>
        <begin position="34"/>
        <end position="96"/>
    </location>
</feature>
<dbReference type="STRING" id="55758.MBFIL_02000"/>
<sequence length="263" mass="31887">MKYDLPKYFTDEINSYLEVNNFFESRELKNKLNNKEYQKTLKKAKDYLKKYDAKNKEYSYYKIHHDKSFIENIAKNNDLNENNELIYLIIENLKEELKWPPLNSYLLYSILFFSQLNKIFESFFNSYENLINNVLEIDETEENSPEKHNINEDIDNLEDFVRFSNEFIVSLERYYKIFMKDILNQLDINVKIITILILSIKHTKDNKIDFLDNLLSLIKYLANIIEDSREMIITLRKLNKPLEKVKNREIIIQYDKTRKIINK</sequence>
<dbReference type="AlphaFoldDB" id="A0A166F697"/>
<evidence type="ECO:0000313" key="2">
    <source>
        <dbReference type="EMBL" id="KZX17358.1"/>
    </source>
</evidence>
<dbReference type="RefSeq" id="WP_157078610.1">
    <property type="nucleotide sequence ID" value="NZ_LWMT01000025.1"/>
</dbReference>
<evidence type="ECO:0000256" key="1">
    <source>
        <dbReference type="SAM" id="Coils"/>
    </source>
</evidence>
<dbReference type="Proteomes" id="UP000077066">
    <property type="component" value="Unassembled WGS sequence"/>
</dbReference>
<proteinExistence type="predicted"/>
<organism evidence="2 3">
    <name type="scientific">Methanobrevibacter filiformis</name>
    <dbReference type="NCBI Taxonomy" id="55758"/>
    <lineage>
        <taxon>Archaea</taxon>
        <taxon>Methanobacteriati</taxon>
        <taxon>Methanobacteriota</taxon>
        <taxon>Methanomada group</taxon>
        <taxon>Methanobacteria</taxon>
        <taxon>Methanobacteriales</taxon>
        <taxon>Methanobacteriaceae</taxon>
        <taxon>Methanobrevibacter</taxon>
    </lineage>
</organism>
<protein>
    <submittedName>
        <fullName evidence="2">Uncharacterized protein</fullName>
    </submittedName>
</protein>
<comment type="caution">
    <text evidence="2">The sequence shown here is derived from an EMBL/GenBank/DDBJ whole genome shotgun (WGS) entry which is preliminary data.</text>
</comment>
<evidence type="ECO:0000313" key="3">
    <source>
        <dbReference type="Proteomes" id="UP000077066"/>
    </source>
</evidence>